<keyword evidence="2" id="KW-0812">Transmembrane</keyword>
<evidence type="ECO:0000313" key="3">
    <source>
        <dbReference type="EMBL" id="CAD6906177.1"/>
    </source>
</evidence>
<evidence type="ECO:0000256" key="1">
    <source>
        <dbReference type="SAM" id="MobiDB-lite"/>
    </source>
</evidence>
<name>A0A9N8LHL2_9BASI</name>
<comment type="caution">
    <text evidence="3">The sequence shown here is derived from an EMBL/GenBank/DDBJ whole genome shotgun (WGS) entry which is preliminary data.</text>
</comment>
<dbReference type="AlphaFoldDB" id="A0A9N8LHL2"/>
<feature type="compositionally biased region" description="Polar residues" evidence="1">
    <location>
        <begin position="1"/>
        <end position="16"/>
    </location>
</feature>
<protein>
    <submittedName>
        <fullName evidence="3">Uncharacterized protein</fullName>
    </submittedName>
</protein>
<keyword evidence="4" id="KW-1185">Reference proteome</keyword>
<keyword evidence="2" id="KW-1133">Transmembrane helix</keyword>
<feature type="region of interest" description="Disordered" evidence="1">
    <location>
        <begin position="1"/>
        <end position="23"/>
    </location>
</feature>
<accession>A0A9N8LHL2</accession>
<dbReference type="Proteomes" id="UP000836404">
    <property type="component" value="Unassembled WGS sequence"/>
</dbReference>
<feature type="non-terminal residue" evidence="3">
    <location>
        <position position="1"/>
    </location>
</feature>
<sequence>MVGRPTSNPADCQPSASRGVGPSGSLAPVWGLAAVLVTVTVAAAPGAA</sequence>
<dbReference type="EMBL" id="CAJHJF010000757">
    <property type="protein sequence ID" value="CAD6906177.1"/>
    <property type="molecule type" value="Genomic_DNA"/>
</dbReference>
<gene>
    <name evidence="3" type="ORF">JKILLFL_G3369</name>
</gene>
<keyword evidence="2" id="KW-0472">Membrane</keyword>
<evidence type="ECO:0000313" key="4">
    <source>
        <dbReference type="Proteomes" id="UP000836404"/>
    </source>
</evidence>
<organism evidence="3 4">
    <name type="scientific">Tilletia laevis</name>
    <dbReference type="NCBI Taxonomy" id="157183"/>
    <lineage>
        <taxon>Eukaryota</taxon>
        <taxon>Fungi</taxon>
        <taxon>Dikarya</taxon>
        <taxon>Basidiomycota</taxon>
        <taxon>Ustilaginomycotina</taxon>
        <taxon>Exobasidiomycetes</taxon>
        <taxon>Tilletiales</taxon>
        <taxon>Tilletiaceae</taxon>
        <taxon>Tilletia</taxon>
    </lineage>
</organism>
<feature type="transmembrane region" description="Helical" evidence="2">
    <location>
        <begin position="27"/>
        <end position="47"/>
    </location>
</feature>
<evidence type="ECO:0000256" key="2">
    <source>
        <dbReference type="SAM" id="Phobius"/>
    </source>
</evidence>
<reference evidence="3 4" key="1">
    <citation type="submission" date="2020-10" db="EMBL/GenBank/DDBJ databases">
        <authorList>
            <person name="Sedaghatjoo S."/>
        </authorList>
    </citation>
    <scope>NUCLEOTIDE SEQUENCE [LARGE SCALE GENOMIC DNA]</scope>
    <source>
        <strain evidence="3 4">LLFL</strain>
    </source>
</reference>
<proteinExistence type="predicted"/>